<name>A0ACD3ZP84_FUSSC</name>
<gene>
    <name evidence="1" type="ORF">LCI18_013830</name>
</gene>
<reference evidence="1" key="1">
    <citation type="submission" date="2021-11" db="EMBL/GenBank/DDBJ databases">
        <title>Fusarium solani-melongenae Genome sequencing and assembly.</title>
        <authorList>
            <person name="Xie S."/>
            <person name="Huang L."/>
            <person name="Zhang X."/>
        </authorList>
    </citation>
    <scope>NUCLEOTIDE SEQUENCE</scope>
    <source>
        <strain evidence="1">CRI 24-3</strain>
    </source>
</reference>
<organism evidence="1 2">
    <name type="scientific">Fusarium solani subsp. cucurbitae</name>
    <name type="common">Neocosmosporum cucurbitae</name>
    <dbReference type="NCBI Taxonomy" id="2747967"/>
    <lineage>
        <taxon>Eukaryota</taxon>
        <taxon>Fungi</taxon>
        <taxon>Dikarya</taxon>
        <taxon>Ascomycota</taxon>
        <taxon>Pezizomycotina</taxon>
        <taxon>Sordariomycetes</taxon>
        <taxon>Hypocreomycetidae</taxon>
        <taxon>Hypocreales</taxon>
        <taxon>Nectriaceae</taxon>
        <taxon>Fusarium</taxon>
        <taxon>Fusarium solani species complex</taxon>
    </lineage>
</organism>
<accession>A0ACD3ZP84</accession>
<sequence length="308" mass="34500">MTSNVNIPSLVPPNAWDTHIHVFEPDKHPYSPTRSYTPAPAPLGSYPHQASGCTNILVVQATVQGKSPAPLVGLLTRIGQTVPASKGLCRGLTVLDLEQTADQELDQLHASGIRGVRMHEVSWGFGHQATDDAVANKIRLTAQRLNRLGWVIDLYLHPQAWAAIVPIIDTLPDATKIIADHWAGFRPGDETSAEFKTLVDLVRRRRIYVKLSAFERQYHGHPDGILSLGPMVRALIETGPDRLMFGSDWPNTALASSREGKSAEERLRSVEEYRQVDHSLHVRQLREWMKDDDTWNKFWVDTPTSLFQ</sequence>
<dbReference type="EMBL" id="CP090040">
    <property type="protein sequence ID" value="UPL02896.1"/>
    <property type="molecule type" value="Genomic_DNA"/>
</dbReference>
<protein>
    <submittedName>
        <fullName evidence="1">Uncharacterized protein</fullName>
    </submittedName>
</protein>
<keyword evidence="2" id="KW-1185">Reference proteome</keyword>
<evidence type="ECO:0000313" key="2">
    <source>
        <dbReference type="Proteomes" id="UP000830768"/>
    </source>
</evidence>
<proteinExistence type="predicted"/>
<dbReference type="Proteomes" id="UP000830768">
    <property type="component" value="Chromosome 12"/>
</dbReference>
<evidence type="ECO:0000313" key="1">
    <source>
        <dbReference type="EMBL" id="UPL02896.1"/>
    </source>
</evidence>